<name>A0AB39WWM7_9PSED</name>
<sequence>MSFLLKTKAGSTHQTADFKYDDARCQDCRGFDHVVARDIDWFERRFLPLSRRSSSVKTLKKSVLDHGEPASTVSWRADVDSSKLIFSTF</sequence>
<evidence type="ECO:0000313" key="1">
    <source>
        <dbReference type="EMBL" id="XDV04503.1"/>
    </source>
</evidence>
<reference evidence="1" key="1">
    <citation type="submission" date="2024-07" db="EMBL/GenBank/DDBJ databases">
        <authorList>
            <person name="Biller S.J."/>
        </authorList>
    </citation>
    <scope>NUCLEOTIDE SEQUENCE</scope>
    <source>
        <strain evidence="1">WC2401</strain>
    </source>
</reference>
<protein>
    <submittedName>
        <fullName evidence="1">Uncharacterized protein</fullName>
    </submittedName>
</protein>
<gene>
    <name evidence="1" type="ORF">AB3G35_15620</name>
</gene>
<proteinExistence type="predicted"/>
<organism evidence="1">
    <name type="scientific">Pseudomonas sp. WC2401</name>
    <dbReference type="NCBI Taxonomy" id="3234143"/>
    <lineage>
        <taxon>Bacteria</taxon>
        <taxon>Pseudomonadati</taxon>
        <taxon>Pseudomonadota</taxon>
        <taxon>Gammaproteobacteria</taxon>
        <taxon>Pseudomonadales</taxon>
        <taxon>Pseudomonadaceae</taxon>
        <taxon>Pseudomonas</taxon>
    </lineage>
</organism>
<dbReference type="RefSeq" id="WP_324707871.1">
    <property type="nucleotide sequence ID" value="NZ_CP165623.1"/>
</dbReference>
<dbReference type="AlphaFoldDB" id="A0AB39WWM7"/>
<accession>A0AB39WWM7</accession>
<dbReference type="EMBL" id="CP165623">
    <property type="protein sequence ID" value="XDV04503.1"/>
    <property type="molecule type" value="Genomic_DNA"/>
</dbReference>